<feature type="transmembrane region" description="Helical" evidence="17">
    <location>
        <begin position="76"/>
        <end position="94"/>
    </location>
</feature>
<keyword evidence="5" id="KW-0133">Cell shape</keyword>
<name>A0A5P1X491_9LACO</name>
<dbReference type="PANTHER" id="PTHR30474">
    <property type="entry name" value="CELL CYCLE PROTEIN"/>
    <property type="match status" value="1"/>
</dbReference>
<feature type="transmembrane region" description="Helical" evidence="17">
    <location>
        <begin position="106"/>
        <end position="128"/>
    </location>
</feature>
<evidence type="ECO:0000313" key="19">
    <source>
        <dbReference type="Proteomes" id="UP000325295"/>
    </source>
</evidence>
<dbReference type="AlphaFoldDB" id="A0A5P1X491"/>
<feature type="transmembrane region" description="Helical" evidence="17">
    <location>
        <begin position="357"/>
        <end position="376"/>
    </location>
</feature>
<dbReference type="GO" id="GO:0015648">
    <property type="term" value="F:lipid-linked peptidoglycan transporter activity"/>
    <property type="evidence" value="ECO:0007669"/>
    <property type="project" value="TreeGrafter"/>
</dbReference>
<dbReference type="GO" id="GO:0005886">
    <property type="term" value="C:plasma membrane"/>
    <property type="evidence" value="ECO:0007669"/>
    <property type="project" value="TreeGrafter"/>
</dbReference>
<evidence type="ECO:0000256" key="8">
    <source>
        <dbReference type="ARBA" id="ARBA00023136"/>
    </source>
</evidence>
<evidence type="ECO:0000256" key="5">
    <source>
        <dbReference type="ARBA" id="ARBA00022960"/>
    </source>
</evidence>
<keyword evidence="7 17" id="KW-1133">Transmembrane helix</keyword>
<dbReference type="GO" id="GO:0051301">
    <property type="term" value="P:cell division"/>
    <property type="evidence" value="ECO:0007669"/>
    <property type="project" value="InterPro"/>
</dbReference>
<dbReference type="GO" id="GO:0032153">
    <property type="term" value="C:cell division site"/>
    <property type="evidence" value="ECO:0007669"/>
    <property type="project" value="TreeGrafter"/>
</dbReference>
<feature type="transmembrane region" description="Helical" evidence="17">
    <location>
        <begin position="174"/>
        <end position="192"/>
    </location>
</feature>
<comment type="function">
    <text evidence="16">Peptidoglycan polymerase that is essential for cell division.</text>
</comment>
<evidence type="ECO:0000256" key="4">
    <source>
        <dbReference type="ARBA" id="ARBA00022692"/>
    </source>
</evidence>
<dbReference type="EC" id="2.4.99.28" evidence="14"/>
<feature type="transmembrane region" description="Helical" evidence="17">
    <location>
        <begin position="12"/>
        <end position="31"/>
    </location>
</feature>
<feature type="transmembrane region" description="Helical" evidence="17">
    <location>
        <begin position="199"/>
        <end position="218"/>
    </location>
</feature>
<dbReference type="KEGG" id="lnn:F0161_07495"/>
<feature type="transmembrane region" description="Helical" evidence="17">
    <location>
        <begin position="282"/>
        <end position="312"/>
    </location>
</feature>
<keyword evidence="8 17" id="KW-0472">Membrane</keyword>
<protein>
    <recommendedName>
        <fullName evidence="12">Probable peptidoglycan glycosyltransferase FtsW</fullName>
        <ecNumber evidence="14">2.4.99.28</ecNumber>
    </recommendedName>
    <alternativeName>
        <fullName evidence="13">Cell division protein FtsW</fullName>
    </alternativeName>
    <alternativeName>
        <fullName evidence="10">Cell wall polymerase</fullName>
    </alternativeName>
    <alternativeName>
        <fullName evidence="9">Peptidoglycan polymerase</fullName>
    </alternativeName>
</protein>
<dbReference type="GO" id="GO:0008360">
    <property type="term" value="P:regulation of cell shape"/>
    <property type="evidence" value="ECO:0007669"/>
    <property type="project" value="UniProtKB-KW"/>
</dbReference>
<evidence type="ECO:0000256" key="14">
    <source>
        <dbReference type="ARBA" id="ARBA00044770"/>
    </source>
</evidence>
<keyword evidence="3" id="KW-0808">Transferase</keyword>
<dbReference type="Proteomes" id="UP000325295">
    <property type="component" value="Chromosome"/>
</dbReference>
<keyword evidence="19" id="KW-1185">Reference proteome</keyword>
<comment type="similarity">
    <text evidence="11">Belongs to the SEDS family. FtsW subfamily.</text>
</comment>
<evidence type="ECO:0000256" key="1">
    <source>
        <dbReference type="ARBA" id="ARBA00004141"/>
    </source>
</evidence>
<evidence type="ECO:0000256" key="3">
    <source>
        <dbReference type="ARBA" id="ARBA00022679"/>
    </source>
</evidence>
<keyword evidence="2" id="KW-0328">Glycosyltransferase</keyword>
<organism evidence="18 19">
    <name type="scientific">Paucilactobacillus nenjiangensis</name>
    <dbReference type="NCBI Taxonomy" id="1296540"/>
    <lineage>
        <taxon>Bacteria</taxon>
        <taxon>Bacillati</taxon>
        <taxon>Bacillota</taxon>
        <taxon>Bacilli</taxon>
        <taxon>Lactobacillales</taxon>
        <taxon>Lactobacillaceae</taxon>
        <taxon>Paucilactobacillus</taxon>
    </lineage>
</organism>
<feature type="transmembrane region" description="Helical" evidence="17">
    <location>
        <begin position="324"/>
        <end position="351"/>
    </location>
</feature>
<evidence type="ECO:0000256" key="16">
    <source>
        <dbReference type="ARBA" id="ARBA00049966"/>
    </source>
</evidence>
<dbReference type="OrthoDB" id="9812661at2"/>
<sequence>MRRGKLRFLDYWLFVPYILLCMIGLVMVYSASSDITVQNGGTPTGYLIKQGIYVILGLLVLILMTAMNIDKWRHPIMIKTFFFVVVAMMLYVLFAGQSVNGAKGWINLPFMSIQPAEICKLLLILYVADIFAKHQKAMSYGLQASFHELDIFKMYIWIVALIGLIAIQPDTGGAAINLAIVVVMILASGINWKWGASFIVLVTGALMIILGPVATHIASSGSNGSYKLARFVAFANPFGTARGAGNQLVNSYYAIAHGGLFGVGLGNSIQKMGYLPEPNTDFILAIIAEEMGVLFVMMILFLLGIIIVRTVWVGVRCQKTYESLICYGVATFFAVETFFNVGGVTGLVPITGVTFPFISYGGSSMLVLCASLGLVINISSQQKRLKVVK</sequence>
<feature type="transmembrane region" description="Helical" evidence="17">
    <location>
        <begin position="149"/>
        <end position="168"/>
    </location>
</feature>
<evidence type="ECO:0000256" key="17">
    <source>
        <dbReference type="SAM" id="Phobius"/>
    </source>
</evidence>
<dbReference type="PROSITE" id="PS00428">
    <property type="entry name" value="FTSW_RODA_SPOVE"/>
    <property type="match status" value="1"/>
</dbReference>
<dbReference type="RefSeq" id="WP_150204217.1">
    <property type="nucleotide sequence ID" value="NZ_CP043939.1"/>
</dbReference>
<dbReference type="PANTHER" id="PTHR30474:SF2">
    <property type="entry name" value="PEPTIDOGLYCAN GLYCOSYLTRANSFERASE FTSW-RELATED"/>
    <property type="match status" value="1"/>
</dbReference>
<gene>
    <name evidence="18" type="ORF">F0161_07495</name>
</gene>
<evidence type="ECO:0000256" key="10">
    <source>
        <dbReference type="ARBA" id="ARBA00033270"/>
    </source>
</evidence>
<evidence type="ECO:0000256" key="12">
    <source>
        <dbReference type="ARBA" id="ARBA00041185"/>
    </source>
</evidence>
<evidence type="ECO:0000256" key="6">
    <source>
        <dbReference type="ARBA" id="ARBA00022984"/>
    </source>
</evidence>
<dbReference type="Pfam" id="PF01098">
    <property type="entry name" value="FTSW_RODA_SPOVE"/>
    <property type="match status" value="1"/>
</dbReference>
<comment type="subcellular location">
    <subcellularLocation>
        <location evidence="1">Membrane</location>
        <topology evidence="1">Multi-pass membrane protein</topology>
    </subcellularLocation>
</comment>
<comment type="catalytic activity">
    <reaction evidence="15">
        <text>[GlcNAc-(1-&gt;4)-Mur2Ac(oyl-L-Ala-gamma-D-Glu-L-Lys-D-Ala-D-Ala)](n)-di-trans,octa-cis-undecaprenyl diphosphate + beta-D-GlcNAc-(1-&gt;4)-Mur2Ac(oyl-L-Ala-gamma-D-Glu-L-Lys-D-Ala-D-Ala)-di-trans,octa-cis-undecaprenyl diphosphate = [GlcNAc-(1-&gt;4)-Mur2Ac(oyl-L-Ala-gamma-D-Glu-L-Lys-D-Ala-D-Ala)](n+1)-di-trans,octa-cis-undecaprenyl diphosphate + di-trans,octa-cis-undecaprenyl diphosphate + H(+)</text>
        <dbReference type="Rhea" id="RHEA:23708"/>
        <dbReference type="Rhea" id="RHEA-COMP:9602"/>
        <dbReference type="Rhea" id="RHEA-COMP:9603"/>
        <dbReference type="ChEBI" id="CHEBI:15378"/>
        <dbReference type="ChEBI" id="CHEBI:58405"/>
        <dbReference type="ChEBI" id="CHEBI:60033"/>
        <dbReference type="ChEBI" id="CHEBI:78435"/>
        <dbReference type="EC" id="2.4.99.28"/>
    </reaction>
</comment>
<evidence type="ECO:0000256" key="9">
    <source>
        <dbReference type="ARBA" id="ARBA00032370"/>
    </source>
</evidence>
<evidence type="ECO:0000256" key="7">
    <source>
        <dbReference type="ARBA" id="ARBA00022989"/>
    </source>
</evidence>
<dbReference type="InterPro" id="IPR001182">
    <property type="entry name" value="FtsW/RodA"/>
</dbReference>
<evidence type="ECO:0000256" key="2">
    <source>
        <dbReference type="ARBA" id="ARBA00022676"/>
    </source>
</evidence>
<evidence type="ECO:0000313" key="18">
    <source>
        <dbReference type="EMBL" id="QER67714.1"/>
    </source>
</evidence>
<proteinExistence type="inferred from homology"/>
<dbReference type="GO" id="GO:0008955">
    <property type="term" value="F:peptidoglycan glycosyltransferase activity"/>
    <property type="evidence" value="ECO:0007669"/>
    <property type="project" value="UniProtKB-EC"/>
</dbReference>
<evidence type="ECO:0000256" key="15">
    <source>
        <dbReference type="ARBA" id="ARBA00049902"/>
    </source>
</evidence>
<dbReference type="GO" id="GO:0009252">
    <property type="term" value="P:peptidoglycan biosynthetic process"/>
    <property type="evidence" value="ECO:0007669"/>
    <property type="project" value="UniProtKB-KW"/>
</dbReference>
<keyword evidence="6" id="KW-0573">Peptidoglycan synthesis</keyword>
<accession>A0A5P1X491</accession>
<evidence type="ECO:0000256" key="13">
    <source>
        <dbReference type="ARBA" id="ARBA00041418"/>
    </source>
</evidence>
<feature type="transmembrane region" description="Helical" evidence="17">
    <location>
        <begin position="51"/>
        <end position="69"/>
    </location>
</feature>
<reference evidence="18 19" key="1">
    <citation type="submission" date="2019-09" db="EMBL/GenBank/DDBJ databases">
        <title>Complete Genome Sequence of Lactobacillus nenjiangensis SH-Y15, isolated from sauerkraut.</title>
        <authorList>
            <person name="Yang H."/>
        </authorList>
    </citation>
    <scope>NUCLEOTIDE SEQUENCE [LARGE SCALE GENOMIC DNA]</scope>
    <source>
        <strain evidence="18 19">SH-Y15</strain>
    </source>
</reference>
<evidence type="ECO:0000256" key="11">
    <source>
        <dbReference type="ARBA" id="ARBA00038053"/>
    </source>
</evidence>
<keyword evidence="4 17" id="KW-0812">Transmembrane</keyword>
<dbReference type="EMBL" id="CP043939">
    <property type="protein sequence ID" value="QER67714.1"/>
    <property type="molecule type" value="Genomic_DNA"/>
</dbReference>
<dbReference type="InterPro" id="IPR018365">
    <property type="entry name" value="Cell_cycle_FtsW-rel_CS"/>
</dbReference>